<dbReference type="Proteomes" id="UP001501729">
    <property type="component" value="Unassembled WGS sequence"/>
</dbReference>
<dbReference type="AlphaFoldDB" id="A0AAV3ULY4"/>
<dbReference type="EMBL" id="BAABKX010000015">
    <property type="protein sequence ID" value="GAA5057602.1"/>
    <property type="molecule type" value="Genomic_DNA"/>
</dbReference>
<sequence>MGVHGWSNSDGGDAWFEWGEQGAGFSDYTELRRVDPYETFTGNPIGEQSGVTYEYRAVLVNDYAKSEGATRTVSLSPRN</sequence>
<evidence type="ECO:0000313" key="1">
    <source>
        <dbReference type="EMBL" id="GAA5057602.1"/>
    </source>
</evidence>
<name>A0AAV3ULY4_9EURY</name>
<reference evidence="1 2" key="1">
    <citation type="journal article" date="2019" name="Int. J. Syst. Evol. Microbiol.">
        <title>The Global Catalogue of Microorganisms (GCM) 10K type strain sequencing project: providing services to taxonomists for standard genome sequencing and annotation.</title>
        <authorList>
            <consortium name="The Broad Institute Genomics Platform"/>
            <consortium name="The Broad Institute Genome Sequencing Center for Infectious Disease"/>
            <person name="Wu L."/>
            <person name="Ma J."/>
        </authorList>
    </citation>
    <scope>NUCLEOTIDE SEQUENCE [LARGE SCALE GENOMIC DNA]</scope>
    <source>
        <strain evidence="1 2">JCM 17504</strain>
    </source>
</reference>
<proteinExistence type="predicted"/>
<gene>
    <name evidence="1" type="ORF">GCM10025751_39730</name>
</gene>
<organism evidence="1 2">
    <name type="scientific">Haladaptatus pallidirubidus</name>
    <dbReference type="NCBI Taxonomy" id="1008152"/>
    <lineage>
        <taxon>Archaea</taxon>
        <taxon>Methanobacteriati</taxon>
        <taxon>Methanobacteriota</taxon>
        <taxon>Stenosarchaea group</taxon>
        <taxon>Halobacteria</taxon>
        <taxon>Halobacteriales</taxon>
        <taxon>Haladaptataceae</taxon>
        <taxon>Haladaptatus</taxon>
    </lineage>
</organism>
<evidence type="ECO:0000313" key="2">
    <source>
        <dbReference type="Proteomes" id="UP001501729"/>
    </source>
</evidence>
<keyword evidence="2" id="KW-1185">Reference proteome</keyword>
<comment type="caution">
    <text evidence="1">The sequence shown here is derived from an EMBL/GenBank/DDBJ whole genome shotgun (WGS) entry which is preliminary data.</text>
</comment>
<protein>
    <recommendedName>
        <fullName evidence="3">Fibronectin type-III domain-containing protein</fullName>
    </recommendedName>
</protein>
<accession>A0AAV3ULY4</accession>
<evidence type="ECO:0008006" key="3">
    <source>
        <dbReference type="Google" id="ProtNLM"/>
    </source>
</evidence>